<evidence type="ECO:0000256" key="6">
    <source>
        <dbReference type="ARBA" id="ARBA00022989"/>
    </source>
</evidence>
<evidence type="ECO:0000313" key="13">
    <source>
        <dbReference type="Proteomes" id="UP000253551"/>
    </source>
</evidence>
<evidence type="ECO:0000256" key="3">
    <source>
        <dbReference type="ARBA" id="ARBA00022448"/>
    </source>
</evidence>
<dbReference type="OrthoDB" id="2382881at2759"/>
<dbReference type="InterPro" id="IPR023395">
    <property type="entry name" value="MCP_dom_sf"/>
</dbReference>
<sequence>MPEHDKGKTHPLPFRSIYQEILWTNRTVIAASTAAVVGVVSGYPFDSIKTRLQTQHYDSIAACIKQTYKEEGFRGFFRGVIPPLITVSIIKSISFSVYENSKAYYKKHYPILFDRDTMLSTMAISTFAGGISGAFIATLSCPFELVKVQKQLEYLLLQTSSISTGATVIHIQLPNETPKPTIVNKTTVGAGLPIRPTACPPIIVKKKPVEEKKFTSTSSWHSAREILKKKGVFGLYSGFGLHLTRDTIGTSVYFGGYETTKYILNGNRDASSAGPLTQFLAGGICGIMCWIVVFPLDLVKTLIQKEILLPTLKYKSAKDCIHDIYSRNGLGGFYKGITVTLIRAFPIHSLNFLVYEQTLLLVKKFHHDGA</sequence>
<evidence type="ECO:0000256" key="1">
    <source>
        <dbReference type="ARBA" id="ARBA00004225"/>
    </source>
</evidence>
<dbReference type="AlphaFoldDB" id="A0A367KML9"/>
<dbReference type="GO" id="GO:0022857">
    <property type="term" value="F:transmembrane transporter activity"/>
    <property type="evidence" value="ECO:0007669"/>
    <property type="project" value="TreeGrafter"/>
</dbReference>
<feature type="transmembrane region" description="Helical" evidence="11">
    <location>
        <begin position="118"/>
        <end position="142"/>
    </location>
</feature>
<dbReference type="PANTHER" id="PTHR45624:SF9">
    <property type="entry name" value="CARRIER PROTEIN, PUTATIVE (AFU_ORTHOLOGUE AFUA_4G06390)-RELATED"/>
    <property type="match status" value="1"/>
</dbReference>
<reference evidence="12 13" key="1">
    <citation type="journal article" date="2018" name="G3 (Bethesda)">
        <title>Phylogenetic and Phylogenomic Definition of Rhizopus Species.</title>
        <authorList>
            <person name="Gryganskyi A.P."/>
            <person name="Golan J."/>
            <person name="Dolatabadi S."/>
            <person name="Mondo S."/>
            <person name="Robb S."/>
            <person name="Idnurm A."/>
            <person name="Muszewska A."/>
            <person name="Steczkiewicz K."/>
            <person name="Masonjones S."/>
            <person name="Liao H.L."/>
            <person name="Gajdeczka M.T."/>
            <person name="Anike F."/>
            <person name="Vuek A."/>
            <person name="Anishchenko I.M."/>
            <person name="Voigt K."/>
            <person name="de Hoog G.S."/>
            <person name="Smith M.E."/>
            <person name="Heitman J."/>
            <person name="Vilgalys R."/>
            <person name="Stajich J.E."/>
        </authorList>
    </citation>
    <scope>NUCLEOTIDE SEQUENCE [LARGE SCALE GENOMIC DNA]</scope>
    <source>
        <strain evidence="12 13">LSU 92-RS-03</strain>
    </source>
</reference>
<keyword evidence="5" id="KW-0677">Repeat</keyword>
<dbReference type="PANTHER" id="PTHR45624">
    <property type="entry name" value="MITOCHONDRIAL BASIC AMINO ACIDS TRANSPORTER-RELATED"/>
    <property type="match status" value="1"/>
</dbReference>
<keyword evidence="6 11" id="KW-1133">Transmembrane helix</keyword>
<dbReference type="STRING" id="4846.A0A367KML9"/>
<evidence type="ECO:0000256" key="7">
    <source>
        <dbReference type="ARBA" id="ARBA00023128"/>
    </source>
</evidence>
<dbReference type="Gene3D" id="1.50.40.10">
    <property type="entry name" value="Mitochondrial carrier domain"/>
    <property type="match status" value="2"/>
</dbReference>
<keyword evidence="3 10" id="KW-0813">Transport</keyword>
<evidence type="ECO:0000256" key="5">
    <source>
        <dbReference type="ARBA" id="ARBA00022737"/>
    </source>
</evidence>
<feature type="repeat" description="Solcar" evidence="9">
    <location>
        <begin position="25"/>
        <end position="104"/>
    </location>
</feature>
<accession>A0A367KML9</accession>
<dbReference type="PROSITE" id="PS50920">
    <property type="entry name" value="SOLCAR"/>
    <property type="match status" value="3"/>
</dbReference>
<evidence type="ECO:0000256" key="10">
    <source>
        <dbReference type="RuleBase" id="RU000488"/>
    </source>
</evidence>
<keyword evidence="7" id="KW-0496">Mitochondrion</keyword>
<dbReference type="SUPFAM" id="SSF103506">
    <property type="entry name" value="Mitochondrial carrier"/>
    <property type="match status" value="1"/>
</dbReference>
<name>A0A367KML9_RHIST</name>
<evidence type="ECO:0000313" key="12">
    <source>
        <dbReference type="EMBL" id="RCI03409.1"/>
    </source>
</evidence>
<comment type="subcellular location">
    <subcellularLocation>
        <location evidence="1">Mitochondrion membrane</location>
        <topology evidence="1">Multi-pass membrane protein</topology>
    </subcellularLocation>
</comment>
<proteinExistence type="inferred from homology"/>
<evidence type="ECO:0000256" key="8">
    <source>
        <dbReference type="ARBA" id="ARBA00023136"/>
    </source>
</evidence>
<evidence type="ECO:0000256" key="11">
    <source>
        <dbReference type="SAM" id="Phobius"/>
    </source>
</evidence>
<evidence type="ECO:0000256" key="2">
    <source>
        <dbReference type="ARBA" id="ARBA00006375"/>
    </source>
</evidence>
<feature type="repeat" description="Solcar" evidence="9">
    <location>
        <begin position="273"/>
        <end position="361"/>
    </location>
</feature>
<evidence type="ECO:0000256" key="9">
    <source>
        <dbReference type="PROSITE-ProRule" id="PRU00282"/>
    </source>
</evidence>
<gene>
    <name evidence="12" type="ORF">CU098_005896</name>
</gene>
<dbReference type="InterPro" id="IPR050567">
    <property type="entry name" value="Mitochondrial_Carrier"/>
</dbReference>
<comment type="caution">
    <text evidence="12">The sequence shown here is derived from an EMBL/GenBank/DDBJ whole genome shotgun (WGS) entry which is preliminary data.</text>
</comment>
<comment type="similarity">
    <text evidence="2 10">Belongs to the mitochondrial carrier (TC 2.A.29) family.</text>
</comment>
<organism evidence="12 13">
    <name type="scientific">Rhizopus stolonifer</name>
    <name type="common">Rhizopus nigricans</name>
    <dbReference type="NCBI Taxonomy" id="4846"/>
    <lineage>
        <taxon>Eukaryota</taxon>
        <taxon>Fungi</taxon>
        <taxon>Fungi incertae sedis</taxon>
        <taxon>Mucoromycota</taxon>
        <taxon>Mucoromycotina</taxon>
        <taxon>Mucoromycetes</taxon>
        <taxon>Mucorales</taxon>
        <taxon>Mucorineae</taxon>
        <taxon>Rhizopodaceae</taxon>
        <taxon>Rhizopus</taxon>
    </lineage>
</organism>
<feature type="transmembrane region" description="Helical" evidence="11">
    <location>
        <begin position="75"/>
        <end position="98"/>
    </location>
</feature>
<protein>
    <recommendedName>
        <fullName evidence="14">Carnitine transporter</fullName>
    </recommendedName>
</protein>
<feature type="repeat" description="Solcar" evidence="9">
    <location>
        <begin position="120"/>
        <end position="263"/>
    </location>
</feature>
<dbReference type="InterPro" id="IPR002067">
    <property type="entry name" value="MCP"/>
</dbReference>
<dbReference type="InterPro" id="IPR018108">
    <property type="entry name" value="MCP_transmembrane"/>
</dbReference>
<keyword evidence="13" id="KW-1185">Reference proteome</keyword>
<dbReference type="PRINTS" id="PR00926">
    <property type="entry name" value="MITOCARRIER"/>
</dbReference>
<keyword evidence="8 9" id="KW-0472">Membrane</keyword>
<keyword evidence="4 9" id="KW-0812">Transmembrane</keyword>
<evidence type="ECO:0000256" key="4">
    <source>
        <dbReference type="ARBA" id="ARBA00022692"/>
    </source>
</evidence>
<dbReference type="Pfam" id="PF00153">
    <property type="entry name" value="Mito_carr"/>
    <property type="match status" value="3"/>
</dbReference>
<evidence type="ECO:0008006" key="14">
    <source>
        <dbReference type="Google" id="ProtNLM"/>
    </source>
</evidence>
<dbReference type="Proteomes" id="UP000253551">
    <property type="component" value="Unassembled WGS sequence"/>
</dbReference>
<dbReference type="EMBL" id="PJQM01001030">
    <property type="protein sequence ID" value="RCI03409.1"/>
    <property type="molecule type" value="Genomic_DNA"/>
</dbReference>
<feature type="transmembrane region" description="Helical" evidence="11">
    <location>
        <begin position="279"/>
        <end position="299"/>
    </location>
</feature>
<dbReference type="GO" id="GO:0031966">
    <property type="term" value="C:mitochondrial membrane"/>
    <property type="evidence" value="ECO:0007669"/>
    <property type="project" value="UniProtKB-SubCell"/>
</dbReference>